<dbReference type="Proteomes" id="UP000681610">
    <property type="component" value="Unassembled WGS sequence"/>
</dbReference>
<gene>
    <name evidence="1" type="ORF">J4N46_10550</name>
</gene>
<dbReference type="EMBL" id="JAGDYP010000008">
    <property type="protein sequence ID" value="MBO1884838.1"/>
    <property type="molecule type" value="Genomic_DNA"/>
</dbReference>
<sequence>MKTDNATTTAPTTQFCYPAEAVNQYFLSPACVEDFARTMRLYNQIVAEYFLEEGNIPYGIARGVNYLNAFIEVLNPYFTNPENK</sequence>
<comment type="caution">
    <text evidence="1">The sequence shown here is derived from an EMBL/GenBank/DDBJ whole genome shotgun (WGS) entry which is preliminary data.</text>
</comment>
<proteinExistence type="predicted"/>
<evidence type="ECO:0000313" key="1">
    <source>
        <dbReference type="EMBL" id="MBO1884838.1"/>
    </source>
</evidence>
<organism evidence="1 2">
    <name type="scientific">Capnocytophaga bilenii</name>
    <dbReference type="NCBI Taxonomy" id="2819369"/>
    <lineage>
        <taxon>Bacteria</taxon>
        <taxon>Pseudomonadati</taxon>
        <taxon>Bacteroidota</taxon>
        <taxon>Flavobacteriia</taxon>
        <taxon>Flavobacteriales</taxon>
        <taxon>Flavobacteriaceae</taxon>
        <taxon>Capnocytophaga</taxon>
    </lineage>
</organism>
<protein>
    <submittedName>
        <fullName evidence="1">Uncharacterized protein</fullName>
    </submittedName>
</protein>
<keyword evidence="2" id="KW-1185">Reference proteome</keyword>
<evidence type="ECO:0000313" key="2">
    <source>
        <dbReference type="Proteomes" id="UP000681610"/>
    </source>
</evidence>
<accession>A0ABS3Q0S3</accession>
<reference evidence="1 2" key="1">
    <citation type="submission" date="2021-03" db="EMBL/GenBank/DDBJ databases">
        <title>Isolation and description of Capnocytophaga bilenii sp. nov., a novel Capnocytophaga species, isolated from a gingivitis subject.</title>
        <authorList>
            <person name="Antezack A."/>
            <person name="Monnet-Corti V."/>
            <person name="La Scola B."/>
        </authorList>
    </citation>
    <scope>NUCLEOTIDE SEQUENCE [LARGE SCALE GENOMIC DNA]</scope>
    <source>
        <strain evidence="1 2">Marseille-Q4570</strain>
    </source>
</reference>
<name>A0ABS3Q0S3_9FLAO</name>
<dbReference type="RefSeq" id="WP_208059252.1">
    <property type="nucleotide sequence ID" value="NZ_JAGDYP010000008.1"/>
</dbReference>